<accession>A0AC34R786</accession>
<reference evidence="2" key="1">
    <citation type="submission" date="2022-11" db="UniProtKB">
        <authorList>
            <consortium name="WormBaseParasite"/>
        </authorList>
    </citation>
    <scope>IDENTIFICATION</scope>
</reference>
<organism evidence="1 2">
    <name type="scientific">Panagrolaimus sp. JU765</name>
    <dbReference type="NCBI Taxonomy" id="591449"/>
    <lineage>
        <taxon>Eukaryota</taxon>
        <taxon>Metazoa</taxon>
        <taxon>Ecdysozoa</taxon>
        <taxon>Nematoda</taxon>
        <taxon>Chromadorea</taxon>
        <taxon>Rhabditida</taxon>
        <taxon>Tylenchina</taxon>
        <taxon>Panagrolaimomorpha</taxon>
        <taxon>Panagrolaimoidea</taxon>
        <taxon>Panagrolaimidae</taxon>
        <taxon>Panagrolaimus</taxon>
    </lineage>
</organism>
<dbReference type="WBParaSite" id="JU765_v2.g4148.t1">
    <property type="protein sequence ID" value="JU765_v2.g4148.t1"/>
    <property type="gene ID" value="JU765_v2.g4148"/>
</dbReference>
<evidence type="ECO:0000313" key="1">
    <source>
        <dbReference type="Proteomes" id="UP000887576"/>
    </source>
</evidence>
<evidence type="ECO:0000313" key="2">
    <source>
        <dbReference type="WBParaSite" id="JU765_v2.g4148.t1"/>
    </source>
</evidence>
<dbReference type="Proteomes" id="UP000887576">
    <property type="component" value="Unplaced"/>
</dbReference>
<name>A0AC34R786_9BILA</name>
<sequence>MGNKNVKELSTKPSISQTSWFLNRLDYNGQFVYDKSNLETKTRMVVVTNYEAQFDHELSVKTGQILLLLDASNYEFDLVNKMNTDEFGFVPKNVVKKIDYSNQKNWYAGQISQSEADFLVSQSFMPVGTFLIREQNVDPDLGDYVLTINGESAVEHHVIHILDKFGGVYITTKKIFHSLIDLVVYYSNNSDNLCSKLILPAMIFKLDLLIDDKLAT</sequence>
<proteinExistence type="predicted"/>
<protein>
    <submittedName>
        <fullName evidence="2">SH2 domain-containing protein</fullName>
    </submittedName>
</protein>